<evidence type="ECO:0000313" key="2">
    <source>
        <dbReference type="Proteomes" id="UP000310158"/>
    </source>
</evidence>
<sequence>MAPAEFTMTSDISKYSFLLNVSSRREYRDMLTAIYGREAPKGQGSLTLNMPIPAWCDWAYASAFLLEEVHTIEESQEEFIL</sequence>
<dbReference type="EMBL" id="SGPL01000273">
    <property type="protein sequence ID" value="THH14495.1"/>
    <property type="molecule type" value="Genomic_DNA"/>
</dbReference>
<name>A0A4S4LQW3_9AGAM</name>
<accession>A0A4S4LQW3</accession>
<evidence type="ECO:0000313" key="1">
    <source>
        <dbReference type="EMBL" id="THH14495.1"/>
    </source>
</evidence>
<comment type="caution">
    <text evidence="1">The sequence shown here is derived from an EMBL/GenBank/DDBJ whole genome shotgun (WGS) entry which is preliminary data.</text>
</comment>
<dbReference type="Proteomes" id="UP000310158">
    <property type="component" value="Unassembled WGS sequence"/>
</dbReference>
<gene>
    <name evidence="1" type="ORF">EW146_g5830</name>
</gene>
<proteinExistence type="predicted"/>
<organism evidence="1 2">
    <name type="scientific">Bondarzewia mesenterica</name>
    <dbReference type="NCBI Taxonomy" id="1095465"/>
    <lineage>
        <taxon>Eukaryota</taxon>
        <taxon>Fungi</taxon>
        <taxon>Dikarya</taxon>
        <taxon>Basidiomycota</taxon>
        <taxon>Agaricomycotina</taxon>
        <taxon>Agaricomycetes</taxon>
        <taxon>Russulales</taxon>
        <taxon>Bondarzewiaceae</taxon>
        <taxon>Bondarzewia</taxon>
    </lineage>
</organism>
<protein>
    <submittedName>
        <fullName evidence="1">Uncharacterized protein</fullName>
    </submittedName>
</protein>
<keyword evidence="2" id="KW-1185">Reference proteome</keyword>
<reference evidence="1 2" key="1">
    <citation type="submission" date="2019-02" db="EMBL/GenBank/DDBJ databases">
        <title>Genome sequencing of the rare red list fungi Bondarzewia mesenterica.</title>
        <authorList>
            <person name="Buettner E."/>
            <person name="Kellner H."/>
        </authorList>
    </citation>
    <scope>NUCLEOTIDE SEQUENCE [LARGE SCALE GENOMIC DNA]</scope>
    <source>
        <strain evidence="1 2">DSM 108281</strain>
    </source>
</reference>
<dbReference type="AlphaFoldDB" id="A0A4S4LQW3"/>